<dbReference type="GeneID" id="34610128"/>
<dbReference type="RefSeq" id="XP_022579306.1">
    <property type="nucleotide sequence ID" value="XM_022723663.1"/>
</dbReference>
<dbReference type="VEuPathDB" id="FungiDB:ASPZODRAFT_134933"/>
<name>A0A1L9SC96_9EURO</name>
<dbReference type="SUPFAM" id="SSF48439">
    <property type="entry name" value="Protein prenylyltransferase"/>
    <property type="match status" value="1"/>
</dbReference>
<dbReference type="PANTHER" id="PTHR11129">
    <property type="entry name" value="PROTEIN FARNESYLTRANSFERASE ALPHA SUBUNIT/RAB GERANYLGERANYL TRANSFERASE ALPHA SUBUNIT"/>
    <property type="match status" value="1"/>
</dbReference>
<evidence type="ECO:0000313" key="2">
    <source>
        <dbReference type="Proteomes" id="UP000184188"/>
    </source>
</evidence>
<evidence type="ECO:0000313" key="1">
    <source>
        <dbReference type="EMBL" id="OJJ44796.1"/>
    </source>
</evidence>
<reference evidence="2" key="1">
    <citation type="journal article" date="2017" name="Genome Biol.">
        <title>Comparative genomics reveals high biological diversity and specific adaptations in the industrially and medically important fungal genus Aspergillus.</title>
        <authorList>
            <person name="de Vries R.P."/>
            <person name="Riley R."/>
            <person name="Wiebenga A."/>
            <person name="Aguilar-Osorio G."/>
            <person name="Amillis S."/>
            <person name="Uchima C.A."/>
            <person name="Anderluh G."/>
            <person name="Asadollahi M."/>
            <person name="Askin M."/>
            <person name="Barry K."/>
            <person name="Battaglia E."/>
            <person name="Bayram O."/>
            <person name="Benocci T."/>
            <person name="Braus-Stromeyer S.A."/>
            <person name="Caldana C."/>
            <person name="Canovas D."/>
            <person name="Cerqueira G.C."/>
            <person name="Chen F."/>
            <person name="Chen W."/>
            <person name="Choi C."/>
            <person name="Clum A."/>
            <person name="Dos Santos R.A."/>
            <person name="Damasio A.R."/>
            <person name="Diallinas G."/>
            <person name="Emri T."/>
            <person name="Fekete E."/>
            <person name="Flipphi M."/>
            <person name="Freyberg S."/>
            <person name="Gallo A."/>
            <person name="Gournas C."/>
            <person name="Habgood R."/>
            <person name="Hainaut M."/>
            <person name="Harispe M.L."/>
            <person name="Henrissat B."/>
            <person name="Hilden K.S."/>
            <person name="Hope R."/>
            <person name="Hossain A."/>
            <person name="Karabika E."/>
            <person name="Karaffa L."/>
            <person name="Karanyi Z."/>
            <person name="Krasevec N."/>
            <person name="Kuo A."/>
            <person name="Kusch H."/>
            <person name="LaButti K."/>
            <person name="Lagendijk E.L."/>
            <person name="Lapidus A."/>
            <person name="Levasseur A."/>
            <person name="Lindquist E."/>
            <person name="Lipzen A."/>
            <person name="Logrieco A.F."/>
            <person name="MacCabe A."/>
            <person name="Maekelae M.R."/>
            <person name="Malavazi I."/>
            <person name="Melin P."/>
            <person name="Meyer V."/>
            <person name="Mielnichuk N."/>
            <person name="Miskei M."/>
            <person name="Molnar A.P."/>
            <person name="Mule G."/>
            <person name="Ngan C.Y."/>
            <person name="Orejas M."/>
            <person name="Orosz E."/>
            <person name="Ouedraogo J.P."/>
            <person name="Overkamp K.M."/>
            <person name="Park H.-S."/>
            <person name="Perrone G."/>
            <person name="Piumi F."/>
            <person name="Punt P.J."/>
            <person name="Ram A.F."/>
            <person name="Ramon A."/>
            <person name="Rauscher S."/>
            <person name="Record E."/>
            <person name="Riano-Pachon D.M."/>
            <person name="Robert V."/>
            <person name="Roehrig J."/>
            <person name="Ruller R."/>
            <person name="Salamov A."/>
            <person name="Salih N.S."/>
            <person name="Samson R.A."/>
            <person name="Sandor E."/>
            <person name="Sanguinetti M."/>
            <person name="Schuetze T."/>
            <person name="Sepcic K."/>
            <person name="Shelest E."/>
            <person name="Sherlock G."/>
            <person name="Sophianopoulou V."/>
            <person name="Squina F.M."/>
            <person name="Sun H."/>
            <person name="Susca A."/>
            <person name="Todd R.B."/>
            <person name="Tsang A."/>
            <person name="Unkles S.E."/>
            <person name="van de Wiele N."/>
            <person name="van Rossen-Uffink D."/>
            <person name="Oliveira J.V."/>
            <person name="Vesth T.C."/>
            <person name="Visser J."/>
            <person name="Yu J.-H."/>
            <person name="Zhou M."/>
            <person name="Andersen M.R."/>
            <person name="Archer D.B."/>
            <person name="Baker S.E."/>
            <person name="Benoit I."/>
            <person name="Brakhage A.A."/>
            <person name="Braus G.H."/>
            <person name="Fischer R."/>
            <person name="Frisvad J.C."/>
            <person name="Goldman G.H."/>
            <person name="Houbraken J."/>
            <person name="Oakley B."/>
            <person name="Pocsi I."/>
            <person name="Scazzocchio C."/>
            <person name="Seiboth B."/>
            <person name="vanKuyk P.A."/>
            <person name="Wortman J."/>
            <person name="Dyer P.S."/>
            <person name="Grigoriev I.V."/>
        </authorList>
    </citation>
    <scope>NUCLEOTIDE SEQUENCE [LARGE SCALE GENOMIC DNA]</scope>
    <source>
        <strain evidence="2">CBS 506.65</strain>
    </source>
</reference>
<dbReference type="AlphaFoldDB" id="A0A1L9SC96"/>
<dbReference type="PANTHER" id="PTHR11129:SF3">
    <property type="entry name" value="PROTEIN PRENYLTRANSFERASE ALPHA SUBUNIT REPEAT-CONTAINING PROTEIN 1"/>
    <property type="match status" value="1"/>
</dbReference>
<sequence>MSDSEQLLFRHLAGIFQTHRSCVLEIEILPPEFGPLLQDGCAIGITKKALVQAFVVARRVFFDKLVFWTDRELLTSCLSITEKSDTAERSNFSGVTEIMLLFDCEHLTACNWRKRRLDVLIQSLRSGNGIALGSTVAQVLESELTLLTSFLCSPLHRHTKSPTLWQHRLWVMTQIFHIRAIALVDGFSISSPSTTPDGEGLWGSKNTEELIHSELSVALRASEQHPRNVYAFSYMRHLHRALSDTAEDITTPSSAERLARCIIYRTVEWCMAHPRDISGWMFALYLLQATPDKDFRSSVLHRVVSFAVQVGWDGESLWIFVDQTARAFGLVNDLYITLPSLHGETSDLTGADQTWRLWLARARALWADCENTST</sequence>
<keyword evidence="2" id="KW-1185">Reference proteome</keyword>
<dbReference type="Proteomes" id="UP000184188">
    <property type="component" value="Unassembled WGS sequence"/>
</dbReference>
<protein>
    <submittedName>
        <fullName evidence="1">Uncharacterized protein</fullName>
    </submittedName>
</protein>
<proteinExistence type="predicted"/>
<dbReference type="OrthoDB" id="5358702at2759"/>
<organism evidence="1 2">
    <name type="scientific">Penicilliopsis zonata CBS 506.65</name>
    <dbReference type="NCBI Taxonomy" id="1073090"/>
    <lineage>
        <taxon>Eukaryota</taxon>
        <taxon>Fungi</taxon>
        <taxon>Dikarya</taxon>
        <taxon>Ascomycota</taxon>
        <taxon>Pezizomycotina</taxon>
        <taxon>Eurotiomycetes</taxon>
        <taxon>Eurotiomycetidae</taxon>
        <taxon>Eurotiales</taxon>
        <taxon>Aspergillaceae</taxon>
        <taxon>Penicilliopsis</taxon>
    </lineage>
</organism>
<dbReference type="GO" id="GO:0005737">
    <property type="term" value="C:cytoplasm"/>
    <property type="evidence" value="ECO:0007669"/>
    <property type="project" value="TreeGrafter"/>
</dbReference>
<gene>
    <name evidence="1" type="ORF">ASPZODRAFT_134933</name>
</gene>
<dbReference type="Gene3D" id="1.25.40.120">
    <property type="entry name" value="Protein prenylyltransferase"/>
    <property type="match status" value="1"/>
</dbReference>
<accession>A0A1L9SC96</accession>
<dbReference type="EMBL" id="KV878347">
    <property type="protein sequence ID" value="OJJ44796.1"/>
    <property type="molecule type" value="Genomic_DNA"/>
</dbReference>